<dbReference type="InterPro" id="IPR043519">
    <property type="entry name" value="NT_sf"/>
</dbReference>
<evidence type="ECO:0000256" key="11">
    <source>
        <dbReference type="RuleBase" id="RU003953"/>
    </source>
</evidence>
<keyword evidence="7" id="KW-0479">Metal-binding</keyword>
<name>A0A0G0S7U6_9BACT</name>
<evidence type="ECO:0000256" key="8">
    <source>
        <dbReference type="ARBA" id="ARBA00022741"/>
    </source>
</evidence>
<dbReference type="Proteomes" id="UP000034539">
    <property type="component" value="Unassembled WGS sequence"/>
</dbReference>
<evidence type="ECO:0000256" key="10">
    <source>
        <dbReference type="ARBA" id="ARBA00022884"/>
    </source>
</evidence>
<reference evidence="14 15" key="1">
    <citation type="journal article" date="2015" name="Nature">
        <title>rRNA introns, odd ribosomes, and small enigmatic genomes across a large radiation of phyla.</title>
        <authorList>
            <person name="Brown C.T."/>
            <person name="Hug L.A."/>
            <person name="Thomas B.C."/>
            <person name="Sharon I."/>
            <person name="Castelle C.J."/>
            <person name="Singh A."/>
            <person name="Wilkins M.J."/>
            <person name="Williams K.H."/>
            <person name="Banfield J.F."/>
        </authorList>
    </citation>
    <scope>NUCLEOTIDE SEQUENCE [LARGE SCALE GENOMIC DNA]</scope>
</reference>
<dbReference type="Pfam" id="PF12627">
    <property type="entry name" value="PolyA_pol_RNAbd"/>
    <property type="match status" value="1"/>
</dbReference>
<dbReference type="InterPro" id="IPR052390">
    <property type="entry name" value="tRNA_nt/polyA_polymerase"/>
</dbReference>
<gene>
    <name evidence="14" type="ORF">UT63_C0092G0005</name>
</gene>
<evidence type="ECO:0000259" key="13">
    <source>
        <dbReference type="Pfam" id="PF12627"/>
    </source>
</evidence>
<dbReference type="Pfam" id="PF01743">
    <property type="entry name" value="PolyA_pol"/>
    <property type="match status" value="1"/>
</dbReference>
<feature type="domain" description="tRNA nucleotidyltransferase/poly(A) polymerase RNA and SrmB- binding" evidence="13">
    <location>
        <begin position="352"/>
        <end position="412"/>
    </location>
</feature>
<dbReference type="GO" id="GO:0002949">
    <property type="term" value="P:tRNA threonylcarbamoyladenosine modification"/>
    <property type="evidence" value="ECO:0007669"/>
    <property type="project" value="InterPro"/>
</dbReference>
<keyword evidence="5" id="KW-0819">tRNA processing</keyword>
<evidence type="ECO:0000256" key="1">
    <source>
        <dbReference type="ARBA" id="ARBA00001946"/>
    </source>
</evidence>
<keyword evidence="10 11" id="KW-0694">RNA-binding</keyword>
<dbReference type="Gene3D" id="1.10.3090.10">
    <property type="entry name" value="cca-adding enzyme, domain 2"/>
    <property type="match status" value="1"/>
</dbReference>
<evidence type="ECO:0000256" key="2">
    <source>
        <dbReference type="ARBA" id="ARBA00007265"/>
    </source>
</evidence>
<evidence type="ECO:0000313" key="15">
    <source>
        <dbReference type="Proteomes" id="UP000034539"/>
    </source>
</evidence>
<dbReference type="Pfam" id="PF02367">
    <property type="entry name" value="TsaE"/>
    <property type="match status" value="1"/>
</dbReference>
<evidence type="ECO:0000259" key="12">
    <source>
        <dbReference type="Pfam" id="PF01743"/>
    </source>
</evidence>
<dbReference type="GO" id="GO:0000166">
    <property type="term" value="F:nucleotide binding"/>
    <property type="evidence" value="ECO:0007669"/>
    <property type="project" value="UniProtKB-KW"/>
</dbReference>
<comment type="similarity">
    <text evidence="2 11">Belongs to the tRNA nucleotidyltransferase/poly(A) polymerase family.</text>
</comment>
<keyword evidence="8" id="KW-0547">Nucleotide-binding</keyword>
<evidence type="ECO:0000256" key="6">
    <source>
        <dbReference type="ARBA" id="ARBA00022695"/>
    </source>
</evidence>
<comment type="cofactor">
    <cofactor evidence="1">
        <name>Mg(2+)</name>
        <dbReference type="ChEBI" id="CHEBI:18420"/>
    </cofactor>
</comment>
<keyword evidence="3" id="KW-0820">tRNA-binding</keyword>
<dbReference type="PANTHER" id="PTHR47788">
    <property type="entry name" value="POLYA POLYMERASE"/>
    <property type="match status" value="1"/>
</dbReference>
<dbReference type="InterPro" id="IPR003442">
    <property type="entry name" value="T6A_TsaE"/>
</dbReference>
<dbReference type="GO" id="GO:0046872">
    <property type="term" value="F:metal ion binding"/>
    <property type="evidence" value="ECO:0007669"/>
    <property type="project" value="UniProtKB-KW"/>
</dbReference>
<dbReference type="SUPFAM" id="SSF52540">
    <property type="entry name" value="P-loop containing nucleoside triphosphate hydrolases"/>
    <property type="match status" value="1"/>
</dbReference>
<keyword evidence="4 11" id="KW-0808">Transferase</keyword>
<evidence type="ECO:0000256" key="5">
    <source>
        <dbReference type="ARBA" id="ARBA00022694"/>
    </source>
</evidence>
<evidence type="ECO:0000313" key="14">
    <source>
        <dbReference type="EMBL" id="KKR30815.1"/>
    </source>
</evidence>
<dbReference type="Gene3D" id="3.30.460.10">
    <property type="entry name" value="Beta Polymerase, domain 2"/>
    <property type="match status" value="1"/>
</dbReference>
<proteinExistence type="inferred from homology"/>
<organism evidence="14 15">
    <name type="scientific">Candidatus Gottesmanbacteria bacterium GW2011_GWC2_39_8</name>
    <dbReference type="NCBI Taxonomy" id="1618450"/>
    <lineage>
        <taxon>Bacteria</taxon>
        <taxon>Candidatus Gottesmaniibacteriota</taxon>
    </lineage>
</organism>
<dbReference type="InterPro" id="IPR027417">
    <property type="entry name" value="P-loop_NTPase"/>
</dbReference>
<evidence type="ECO:0000256" key="9">
    <source>
        <dbReference type="ARBA" id="ARBA00022842"/>
    </source>
</evidence>
<dbReference type="PATRIC" id="fig|1618450.3.peg.1479"/>
<feature type="domain" description="Poly A polymerase head" evidence="12">
    <location>
        <begin position="200"/>
        <end position="327"/>
    </location>
</feature>
<protein>
    <submittedName>
        <fullName evidence="14">CBS domain containing protein</fullName>
    </submittedName>
</protein>
<dbReference type="CDD" id="cd05398">
    <property type="entry name" value="NT_ClassII-CCAase"/>
    <property type="match status" value="1"/>
</dbReference>
<comment type="caution">
    <text evidence="14">The sequence shown here is derived from an EMBL/GenBank/DDBJ whole genome shotgun (WGS) entry which is preliminary data.</text>
</comment>
<dbReference type="Gene3D" id="3.40.50.300">
    <property type="entry name" value="P-loop containing nucleotide triphosphate hydrolases"/>
    <property type="match status" value="1"/>
</dbReference>
<dbReference type="InterPro" id="IPR032828">
    <property type="entry name" value="PolyA_RNA-bd"/>
</dbReference>
<keyword evidence="6" id="KW-0548">Nucleotidyltransferase</keyword>
<dbReference type="GO" id="GO:0000049">
    <property type="term" value="F:tRNA binding"/>
    <property type="evidence" value="ECO:0007669"/>
    <property type="project" value="UniProtKB-KW"/>
</dbReference>
<dbReference type="AlphaFoldDB" id="A0A0G0S7U6"/>
<keyword evidence="9" id="KW-0460">Magnesium</keyword>
<dbReference type="SUPFAM" id="SSF81301">
    <property type="entry name" value="Nucleotidyltransferase"/>
    <property type="match status" value="1"/>
</dbReference>
<dbReference type="PANTHER" id="PTHR47788:SF1">
    <property type="entry name" value="A-ADDING TRNA NUCLEOTIDYLTRANSFERASE"/>
    <property type="match status" value="1"/>
</dbReference>
<accession>A0A0G0S7U6</accession>
<dbReference type="InterPro" id="IPR002646">
    <property type="entry name" value="PolA_pol_head_dom"/>
</dbReference>
<dbReference type="GO" id="GO:0016779">
    <property type="term" value="F:nucleotidyltransferase activity"/>
    <property type="evidence" value="ECO:0007669"/>
    <property type="project" value="UniProtKB-KW"/>
</dbReference>
<evidence type="ECO:0000256" key="3">
    <source>
        <dbReference type="ARBA" id="ARBA00022555"/>
    </source>
</evidence>
<evidence type="ECO:0000256" key="7">
    <source>
        <dbReference type="ARBA" id="ARBA00022723"/>
    </source>
</evidence>
<dbReference type="SUPFAM" id="SSF81891">
    <property type="entry name" value="Poly A polymerase C-terminal region-like"/>
    <property type="match status" value="1"/>
</dbReference>
<dbReference type="NCBIfam" id="TIGR00150">
    <property type="entry name" value="T6A_YjeE"/>
    <property type="match status" value="1"/>
</dbReference>
<dbReference type="EMBL" id="LBXN01000092">
    <property type="protein sequence ID" value="KKR30815.1"/>
    <property type="molecule type" value="Genomic_DNA"/>
</dbReference>
<evidence type="ECO:0000256" key="4">
    <source>
        <dbReference type="ARBA" id="ARBA00022679"/>
    </source>
</evidence>
<sequence length="596" mass="68984">MNMIILTSFSVNDTISTGKRIGEILMPGDAVALIGELGAGKTYLTKGIAAGLGISEAQDIVSPSFTIVNEYIFKPAGEKPERKIPIYHIDFYRINSPEEVDGIGGFEYLDSRDAIKIIEWADKFPQFLPEEYIRVTIKITDDNRREIKLEAKGKNYLTRLKRLKAQEKDVTTLMSGRLPDRISSSFKQIGEVADELECPAYVVGGFVRDLLLKKENFDIDIVAEGDGIRLAREFAKRFHATCKSHKRFGTSAVFLQDGFRIDFATARTEYYKSPAALPVVQKSLIKKDLLRRDFTINALAIRIGFNRPNMLVDYFGGEEDIKEKTIRVLHNQSFMDDPTRVFRAIRFEQRLDFRIDKKTEKLIEDAVSKDLFHKLSGKRLFAELILIIKEKHCYKAVRRLNKFGLLRFFHEKLNFTKSQEDLMKRIEERIKWSQSTKIEEEYQDWLVYLAALVIKLDENDLKQFCDRLAVPLKFRHVLHDLRERYQHILHDFKNKRSLKPSEIVGILQNLSIEGLLFLSAFTRENKVRIYISSYLTKLMKIRREIGGEDLKRLGLKPGPEFSRILSEIQRARLDGIVNSRQEEIEMAKRMAVDSLI</sequence>